<feature type="compositionally biased region" description="Acidic residues" evidence="1">
    <location>
        <begin position="429"/>
        <end position="441"/>
    </location>
</feature>
<dbReference type="Proteomes" id="UP000585050">
    <property type="component" value="Unassembled WGS sequence"/>
</dbReference>
<comment type="caution">
    <text evidence="3">The sequence shown here is derived from an EMBL/GenBank/DDBJ whole genome shotgun (WGS) entry which is preliminary data.</text>
</comment>
<evidence type="ECO:0000256" key="2">
    <source>
        <dbReference type="SAM" id="Phobius"/>
    </source>
</evidence>
<name>A0A7X8SHV4_9BACT</name>
<dbReference type="InterPro" id="IPR021484">
    <property type="entry name" value="DUF3137"/>
</dbReference>
<dbReference type="AlphaFoldDB" id="A0A7X8SHV4"/>
<feature type="compositionally biased region" description="Acidic residues" evidence="1">
    <location>
        <begin position="358"/>
        <end position="368"/>
    </location>
</feature>
<dbReference type="RefSeq" id="WP_168881275.1">
    <property type="nucleotide sequence ID" value="NZ_JABAIL010000002.1"/>
</dbReference>
<feature type="region of interest" description="Disordered" evidence="1">
    <location>
        <begin position="422"/>
        <end position="441"/>
    </location>
</feature>
<sequence length="441" mass="51557">MKTFEEFKSYFVENIKPQLEVLEKKRYAMHNKRLQFGGLTFLLIFIAWILVYLDQVNMYGLYFMCLFAPYASHVYFQNNFHDSSIEIEYKELVVREMMRFMDSTLKYDPTGFIPLEDWIASGVHPLIPDKYIGDDLITGSIEGVNVTISEVEVGVELPPKKSFFDKKKENPTPKYNTYFHGFFMIFELEDPPACDVFIFQDDIQKQWSQLGRLIEEKDERYGTYVPIRDIKFRKHFKVYAENRALAEKTLRDDFIQKLAKIGKHFNAKVDCVIRKEKMYVFLDMRKEIFKVDTTHSLTRPFILKSLYKDMATIVTVAHSLNDPIPEETDNVSSTIDNNFGSATNNNMQDEELDFSAPVDEDSFDDIPEPDAPATNFEDFDDELGDDVERSDNDLFGFDSQDEMAADDSELYGMNQDELDNSKFVQGFNFDDEDYYDDDKKD</sequence>
<gene>
    <name evidence="3" type="ORF">HGP29_04995</name>
</gene>
<keyword evidence="2" id="KW-0472">Membrane</keyword>
<accession>A0A7X8SHV4</accession>
<proteinExistence type="predicted"/>
<evidence type="ECO:0000256" key="1">
    <source>
        <dbReference type="SAM" id="MobiDB-lite"/>
    </source>
</evidence>
<feature type="region of interest" description="Disordered" evidence="1">
    <location>
        <begin position="358"/>
        <end position="401"/>
    </location>
</feature>
<reference evidence="3 4" key="1">
    <citation type="submission" date="2020-04" db="EMBL/GenBank/DDBJ databases">
        <title>Flammeovirga sp. SR4, a novel species isolated from seawater.</title>
        <authorList>
            <person name="Wang X."/>
        </authorList>
    </citation>
    <scope>NUCLEOTIDE SEQUENCE [LARGE SCALE GENOMIC DNA]</scope>
    <source>
        <strain evidence="3 4">SR4</strain>
    </source>
</reference>
<evidence type="ECO:0000313" key="4">
    <source>
        <dbReference type="Proteomes" id="UP000585050"/>
    </source>
</evidence>
<keyword evidence="4" id="KW-1185">Reference proteome</keyword>
<feature type="transmembrane region" description="Helical" evidence="2">
    <location>
        <begin position="34"/>
        <end position="53"/>
    </location>
</feature>
<evidence type="ECO:0000313" key="3">
    <source>
        <dbReference type="EMBL" id="NLR90549.1"/>
    </source>
</evidence>
<dbReference type="EMBL" id="JABAIL010000002">
    <property type="protein sequence ID" value="NLR90549.1"/>
    <property type="molecule type" value="Genomic_DNA"/>
</dbReference>
<keyword evidence="2" id="KW-0812">Transmembrane</keyword>
<keyword evidence="2" id="KW-1133">Transmembrane helix</keyword>
<dbReference type="Pfam" id="PF11335">
    <property type="entry name" value="DUF3137"/>
    <property type="match status" value="1"/>
</dbReference>
<protein>
    <submittedName>
        <fullName evidence="3">DUF3137 domain-containing protein</fullName>
    </submittedName>
</protein>
<organism evidence="3 4">
    <name type="scientific">Flammeovirga agarivorans</name>
    <dbReference type="NCBI Taxonomy" id="2726742"/>
    <lineage>
        <taxon>Bacteria</taxon>
        <taxon>Pseudomonadati</taxon>
        <taxon>Bacteroidota</taxon>
        <taxon>Cytophagia</taxon>
        <taxon>Cytophagales</taxon>
        <taxon>Flammeovirgaceae</taxon>
        <taxon>Flammeovirga</taxon>
    </lineage>
</organism>